<sequence length="39" mass="4937">MRTNRCLFWYKCTMATRRMILWTYRLGWWVADFSSKELD</sequence>
<reference evidence="2" key="1">
    <citation type="journal article" date="2014" name="Science">
        <title>Ancient hybridizations among the ancestral genomes of bread wheat.</title>
        <authorList>
            <consortium name="International Wheat Genome Sequencing Consortium,"/>
            <person name="Marcussen T."/>
            <person name="Sandve S.R."/>
            <person name="Heier L."/>
            <person name="Spannagl M."/>
            <person name="Pfeifer M."/>
            <person name="Jakobsen K.S."/>
            <person name="Wulff B.B."/>
            <person name="Steuernagel B."/>
            <person name="Mayer K.F."/>
            <person name="Olsen O.A."/>
        </authorList>
    </citation>
    <scope>NUCLEOTIDE SEQUENCE [LARGE SCALE GENOMIC DNA]</scope>
    <source>
        <strain evidence="2">cv. AL8/78</strain>
    </source>
</reference>
<reference evidence="1" key="5">
    <citation type="journal article" date="2021" name="G3 (Bethesda)">
        <title>Aegilops tauschii genome assembly Aet v5.0 features greater sequence contiguity and improved annotation.</title>
        <authorList>
            <person name="Wang L."/>
            <person name="Zhu T."/>
            <person name="Rodriguez J.C."/>
            <person name="Deal K.R."/>
            <person name="Dubcovsky J."/>
            <person name="McGuire P.E."/>
            <person name="Lux T."/>
            <person name="Spannagl M."/>
            <person name="Mayer K.F.X."/>
            <person name="Baldrich P."/>
            <person name="Meyers B.C."/>
            <person name="Huo N."/>
            <person name="Gu Y.Q."/>
            <person name="Zhou H."/>
            <person name="Devos K.M."/>
            <person name="Bennetzen J.L."/>
            <person name="Unver T."/>
            <person name="Budak H."/>
            <person name="Gulick P.J."/>
            <person name="Galiba G."/>
            <person name="Kalapos B."/>
            <person name="Nelson D.R."/>
            <person name="Li P."/>
            <person name="You F.M."/>
            <person name="Luo M.C."/>
            <person name="Dvorak J."/>
        </authorList>
    </citation>
    <scope>NUCLEOTIDE SEQUENCE [LARGE SCALE GENOMIC DNA]</scope>
    <source>
        <strain evidence="1">cv. AL8/78</strain>
    </source>
</reference>
<dbReference type="AlphaFoldDB" id="A0A453SV23"/>
<dbReference type="Gramene" id="AET7Gv21088700.22">
    <property type="protein sequence ID" value="AET7Gv21088700.22"/>
    <property type="gene ID" value="AET7Gv21088700"/>
</dbReference>
<reference evidence="1" key="3">
    <citation type="journal article" date="2017" name="Nature">
        <title>Genome sequence of the progenitor of the wheat D genome Aegilops tauschii.</title>
        <authorList>
            <person name="Luo M.C."/>
            <person name="Gu Y.Q."/>
            <person name="Puiu D."/>
            <person name="Wang H."/>
            <person name="Twardziok S.O."/>
            <person name="Deal K.R."/>
            <person name="Huo N."/>
            <person name="Zhu T."/>
            <person name="Wang L."/>
            <person name="Wang Y."/>
            <person name="McGuire P.E."/>
            <person name="Liu S."/>
            <person name="Long H."/>
            <person name="Ramasamy R.K."/>
            <person name="Rodriguez J.C."/>
            <person name="Van S.L."/>
            <person name="Yuan L."/>
            <person name="Wang Z."/>
            <person name="Xia Z."/>
            <person name="Xiao L."/>
            <person name="Anderson O.D."/>
            <person name="Ouyang S."/>
            <person name="Liang Y."/>
            <person name="Zimin A.V."/>
            <person name="Pertea G."/>
            <person name="Qi P."/>
            <person name="Bennetzen J.L."/>
            <person name="Dai X."/>
            <person name="Dawson M.W."/>
            <person name="Muller H.G."/>
            <person name="Kugler K."/>
            <person name="Rivarola-Duarte L."/>
            <person name="Spannagl M."/>
            <person name="Mayer K.F.X."/>
            <person name="Lu F.H."/>
            <person name="Bevan M.W."/>
            <person name="Leroy P."/>
            <person name="Li P."/>
            <person name="You F.M."/>
            <person name="Sun Q."/>
            <person name="Liu Z."/>
            <person name="Lyons E."/>
            <person name="Wicker T."/>
            <person name="Salzberg S.L."/>
            <person name="Devos K.M."/>
            <person name="Dvorak J."/>
        </authorList>
    </citation>
    <scope>NUCLEOTIDE SEQUENCE [LARGE SCALE GENOMIC DNA]</scope>
    <source>
        <strain evidence="1">cv. AL8/78</strain>
    </source>
</reference>
<proteinExistence type="predicted"/>
<organism evidence="1 2">
    <name type="scientific">Aegilops tauschii subsp. strangulata</name>
    <name type="common">Goatgrass</name>
    <dbReference type="NCBI Taxonomy" id="200361"/>
    <lineage>
        <taxon>Eukaryota</taxon>
        <taxon>Viridiplantae</taxon>
        <taxon>Streptophyta</taxon>
        <taxon>Embryophyta</taxon>
        <taxon>Tracheophyta</taxon>
        <taxon>Spermatophyta</taxon>
        <taxon>Magnoliopsida</taxon>
        <taxon>Liliopsida</taxon>
        <taxon>Poales</taxon>
        <taxon>Poaceae</taxon>
        <taxon>BOP clade</taxon>
        <taxon>Pooideae</taxon>
        <taxon>Triticodae</taxon>
        <taxon>Triticeae</taxon>
        <taxon>Triticinae</taxon>
        <taxon>Aegilops</taxon>
    </lineage>
</organism>
<dbReference type="Proteomes" id="UP000015105">
    <property type="component" value="Chromosome 7D"/>
</dbReference>
<reference evidence="2" key="2">
    <citation type="journal article" date="2017" name="Nat. Plants">
        <title>The Aegilops tauschii genome reveals multiple impacts of transposons.</title>
        <authorList>
            <person name="Zhao G."/>
            <person name="Zou C."/>
            <person name="Li K."/>
            <person name="Wang K."/>
            <person name="Li T."/>
            <person name="Gao L."/>
            <person name="Zhang X."/>
            <person name="Wang H."/>
            <person name="Yang Z."/>
            <person name="Liu X."/>
            <person name="Jiang W."/>
            <person name="Mao L."/>
            <person name="Kong X."/>
            <person name="Jiao Y."/>
            <person name="Jia J."/>
        </authorList>
    </citation>
    <scope>NUCLEOTIDE SEQUENCE [LARGE SCALE GENOMIC DNA]</scope>
    <source>
        <strain evidence="2">cv. AL8/78</strain>
    </source>
</reference>
<dbReference type="EnsemblPlants" id="AET7Gv21088700.22">
    <property type="protein sequence ID" value="AET7Gv21088700.22"/>
    <property type="gene ID" value="AET7Gv21088700"/>
</dbReference>
<reference evidence="1" key="4">
    <citation type="submission" date="2019-03" db="UniProtKB">
        <authorList>
            <consortium name="EnsemblPlants"/>
        </authorList>
    </citation>
    <scope>IDENTIFICATION</scope>
</reference>
<accession>A0A453SV23</accession>
<protein>
    <submittedName>
        <fullName evidence="1">Uncharacterized protein</fullName>
    </submittedName>
</protein>
<evidence type="ECO:0000313" key="1">
    <source>
        <dbReference type="EnsemblPlants" id="AET7Gv21088700.22"/>
    </source>
</evidence>
<name>A0A453SV23_AEGTS</name>
<keyword evidence="2" id="KW-1185">Reference proteome</keyword>
<evidence type="ECO:0000313" key="2">
    <source>
        <dbReference type="Proteomes" id="UP000015105"/>
    </source>
</evidence>